<dbReference type="GO" id="GO:0016787">
    <property type="term" value="F:hydrolase activity"/>
    <property type="evidence" value="ECO:0007669"/>
    <property type="project" value="UniProtKB-KW"/>
</dbReference>
<dbReference type="Pfam" id="PF17132">
    <property type="entry name" value="Glyco_hydro_106"/>
    <property type="match status" value="1"/>
</dbReference>
<sequence>MNITAFQHPEVQYRIHPFWFWNGDMDEREMERQIEEMAAQGVGGFFLCARQGMKVSYLSQSWFDKVKFAIEAAKKRGMHVWLYDEYPYPSGIAGGEVTLLHPEAKHQTLEVTQRKAGGGEQVSLELPWARVLHAKAVPVTAAGQKLWDRAVDLQASIGNYQADPVFQKTGLTTYNQKRFFTYRTIFRLDWTAPELETGSEWEVAVYQEKEIEDFKYYGTFVDPCHREAMQTFIRLTHERYEQAVGDEFGATVKGMFTDEIGLLGTNPWSPQLPARFLERNGYSLIDRLPALHNADYPDAAKIRYDYYQTLHEMLCESYHEPVHDWCDERGLEYVAEVPSIRMTTQRYSHIPGGDSAHEKLGRPLDWILRRYALSFRDNPKMTSSIARQLGRERCLNESFHSVGWSMNLQDAKWMIDRMAALGINFQNFHAFFYTIDGMTQHDAPPSQFYQNPYWPHFRQLGDYTGRICYMMSQGVADIRIAMLDPTTTLWAHMANPLHHFDYCGRDPQEKEKLQQLKSDWQSLHVHLLKDRRDFDHLDPELLAEAVVLDGTLRIGKAVYSVLILPPVSNLEQKAWMKIQEFLNGGGKVIGFGLLPYQAIDAEGAAHREALETFGLGQDTQSTYWNGETAQSERETLIAKGDKEAHFITRLGGQPVEPALNELSALLNRLLPRTVKLESSSGAEAQPVFLKQDRRMSEYEYIVFVTNQEGASHELQLRIDPSLIGPEWADAAITVDRLDIETGAEQPLHAEQSDDGSLIVPLTFAPYASHTVRLTRGGEARKAAEPKALWRWSLPAEADWKLKALQPNALRIDRFQLKVGDVPAVLVQAKSFIDQCADIGEQHALPVSFSQVFGVPKKTALAYPLQAEYTVRFFVEHVPAGCSLLMDETAISGEFTLTLNGTDFHRGDFRKQLVYDYANTMCGIQHALVQGWNELTVRIDIEHDWDGIVDAIYLYGDFGASFDEQGCAVVTAPPQSAATLTEPRYYEGYPHYAGTLSFTSSFALEGLPNNDAFELGFDGWDVHDLVEVLVNGQPLGIRPWSPYVWTGPVSLLKEGGNEVEVRVTGTLIGLLEGKYFDYREHRVIDI</sequence>
<dbReference type="PANTHER" id="PTHR36848">
    <property type="entry name" value="DNA-BINDING PROTEIN (PUTATIVE SECRETED PROTEIN)-RELATED"/>
    <property type="match status" value="1"/>
</dbReference>
<dbReference type="PANTHER" id="PTHR36848:SF2">
    <property type="entry name" value="SECRETED PROTEIN"/>
    <property type="match status" value="1"/>
</dbReference>
<reference evidence="1 2" key="1">
    <citation type="submission" date="2024-09" db="EMBL/GenBank/DDBJ databases">
        <authorList>
            <person name="Sun Q."/>
            <person name="Mori K."/>
        </authorList>
    </citation>
    <scope>NUCLEOTIDE SEQUENCE [LARGE SCALE GENOMIC DNA]</scope>
    <source>
        <strain evidence="1 2">CCM 7759</strain>
    </source>
</reference>
<dbReference type="InterPro" id="IPR053161">
    <property type="entry name" value="Ulvan_degrading_GH"/>
</dbReference>
<proteinExistence type="predicted"/>
<dbReference type="EMBL" id="JBHLWN010000100">
    <property type="protein sequence ID" value="MFC0215632.1"/>
    <property type="molecule type" value="Genomic_DNA"/>
</dbReference>
<name>A0ABV6DSK3_9BACL</name>
<comment type="caution">
    <text evidence="1">The sequence shown here is derived from an EMBL/GenBank/DDBJ whole genome shotgun (WGS) entry which is preliminary data.</text>
</comment>
<gene>
    <name evidence="1" type="ORF">ACFFK0_24860</name>
</gene>
<keyword evidence="1" id="KW-0378">Hydrolase</keyword>
<accession>A0ABV6DSK3</accession>
<evidence type="ECO:0000313" key="1">
    <source>
        <dbReference type="EMBL" id="MFC0215632.1"/>
    </source>
</evidence>
<organism evidence="1 2">
    <name type="scientific">Paenibacillus chartarius</name>
    <dbReference type="NCBI Taxonomy" id="747481"/>
    <lineage>
        <taxon>Bacteria</taxon>
        <taxon>Bacillati</taxon>
        <taxon>Bacillota</taxon>
        <taxon>Bacilli</taxon>
        <taxon>Bacillales</taxon>
        <taxon>Paenibacillaceae</taxon>
        <taxon>Paenibacillus</taxon>
    </lineage>
</organism>
<dbReference type="Proteomes" id="UP001589776">
    <property type="component" value="Unassembled WGS sequence"/>
</dbReference>
<protein>
    <submittedName>
        <fullName evidence="1">Glycosyl hydrolase</fullName>
    </submittedName>
</protein>
<keyword evidence="2" id="KW-1185">Reference proteome</keyword>
<dbReference type="RefSeq" id="WP_377473086.1">
    <property type="nucleotide sequence ID" value="NZ_JBHLWN010000100.1"/>
</dbReference>
<evidence type="ECO:0000313" key="2">
    <source>
        <dbReference type="Proteomes" id="UP001589776"/>
    </source>
</evidence>